<comment type="caution">
    <text evidence="1">The sequence shown here is derived from an EMBL/GenBank/DDBJ whole genome shotgun (WGS) entry which is preliminary data.</text>
</comment>
<evidence type="ECO:0008006" key="3">
    <source>
        <dbReference type="Google" id="ProtNLM"/>
    </source>
</evidence>
<evidence type="ECO:0000313" key="1">
    <source>
        <dbReference type="EMBL" id="PNL62883.1"/>
    </source>
</evidence>
<protein>
    <recommendedName>
        <fullName evidence="3">Transposase IS4-like domain-containing protein</fullName>
    </recommendedName>
</protein>
<evidence type="ECO:0000313" key="2">
    <source>
        <dbReference type="Proteomes" id="UP000192511"/>
    </source>
</evidence>
<name>A0AAX0WXU2_9GAMM</name>
<organism evidence="1 2">
    <name type="scientific">Legionella anisa</name>
    <dbReference type="NCBI Taxonomy" id="28082"/>
    <lineage>
        <taxon>Bacteria</taxon>
        <taxon>Pseudomonadati</taxon>
        <taxon>Pseudomonadota</taxon>
        <taxon>Gammaproteobacteria</taxon>
        <taxon>Legionellales</taxon>
        <taxon>Legionellaceae</taxon>
        <taxon>Legionella</taxon>
    </lineage>
</organism>
<reference evidence="1" key="1">
    <citation type="submission" date="2017-12" db="EMBL/GenBank/DDBJ databases">
        <title>FDA dAtabase for Regulatory Grade micrObial Sequences (FDA-ARGOS): Supporting development and validation of Infectious Disease Dx tests.</title>
        <authorList>
            <person name="Kerrigan L."/>
            <person name="Tallon L.J."/>
            <person name="Sadzewicz L."/>
            <person name="Sengamalay N."/>
            <person name="Ott S."/>
            <person name="Godinez A."/>
            <person name="Nagaraj S."/>
            <person name="Vavikolanu K."/>
            <person name="Vyas G."/>
            <person name="Nadendla S."/>
            <person name="Aluvathingal J."/>
            <person name="Sichtig H."/>
        </authorList>
    </citation>
    <scope>NUCLEOTIDE SEQUENCE [LARGE SCALE GENOMIC DNA]</scope>
    <source>
        <strain evidence="1">FDAARGOS_200</strain>
    </source>
</reference>
<dbReference type="EMBL" id="NBTX02000004">
    <property type="protein sequence ID" value="PNL62883.1"/>
    <property type="molecule type" value="Genomic_DNA"/>
</dbReference>
<accession>A0AAX0WXU2</accession>
<proteinExistence type="predicted"/>
<keyword evidence="2" id="KW-1185">Reference proteome</keyword>
<gene>
    <name evidence="1" type="ORF">A6J39_017685</name>
</gene>
<dbReference type="Proteomes" id="UP000192511">
    <property type="component" value="Unassembled WGS sequence"/>
</dbReference>
<sequence length="64" mass="7274">MIVTDSVRLDGNYLPGLIEQIDDPIEQITGDGAYDKQNCYEVEQSVEPNRSFLLNIMLQSNEIK</sequence>
<dbReference type="AlphaFoldDB" id="A0AAX0WXU2"/>